<dbReference type="Proteomes" id="UP001060085">
    <property type="component" value="Linkage Group LG01"/>
</dbReference>
<evidence type="ECO:0000313" key="2">
    <source>
        <dbReference type="Proteomes" id="UP001060085"/>
    </source>
</evidence>
<dbReference type="EMBL" id="CM044701">
    <property type="protein sequence ID" value="KAI5683928.1"/>
    <property type="molecule type" value="Genomic_DNA"/>
</dbReference>
<reference evidence="2" key="1">
    <citation type="journal article" date="2023" name="Nat. Plants">
        <title>Single-cell RNA sequencing provides a high-resolution roadmap for understanding the multicellular compartmentation of specialized metabolism.</title>
        <authorList>
            <person name="Sun S."/>
            <person name="Shen X."/>
            <person name="Li Y."/>
            <person name="Li Y."/>
            <person name="Wang S."/>
            <person name="Li R."/>
            <person name="Zhang H."/>
            <person name="Shen G."/>
            <person name="Guo B."/>
            <person name="Wei J."/>
            <person name="Xu J."/>
            <person name="St-Pierre B."/>
            <person name="Chen S."/>
            <person name="Sun C."/>
        </authorList>
    </citation>
    <scope>NUCLEOTIDE SEQUENCE [LARGE SCALE GENOMIC DNA]</scope>
</reference>
<sequence length="216" mass="23371">MLQEVDDMASVVIREPPFVSFTDGRRYEESVGDYLEHRRPREHVPDRGARGVKRSARRHPGRGVGGGRPPVPPAPERHEHVDPGHAVVERGEGSGSGQPIGDSFDSPNLDMPSFSLGLTPASKPLPSGSETSQMPSAPDLGFASFQSPHSTAYGFFGFRAPPPLGTAGSSTPHQPISQASSSDEEEREDDMDGVQHLGFGHRIGKKNVRFTPFDWP</sequence>
<keyword evidence="2" id="KW-1185">Reference proteome</keyword>
<organism evidence="1 2">
    <name type="scientific">Catharanthus roseus</name>
    <name type="common">Madagascar periwinkle</name>
    <name type="synonym">Vinca rosea</name>
    <dbReference type="NCBI Taxonomy" id="4058"/>
    <lineage>
        <taxon>Eukaryota</taxon>
        <taxon>Viridiplantae</taxon>
        <taxon>Streptophyta</taxon>
        <taxon>Embryophyta</taxon>
        <taxon>Tracheophyta</taxon>
        <taxon>Spermatophyta</taxon>
        <taxon>Magnoliopsida</taxon>
        <taxon>eudicotyledons</taxon>
        <taxon>Gunneridae</taxon>
        <taxon>Pentapetalae</taxon>
        <taxon>asterids</taxon>
        <taxon>lamiids</taxon>
        <taxon>Gentianales</taxon>
        <taxon>Apocynaceae</taxon>
        <taxon>Rauvolfioideae</taxon>
        <taxon>Vinceae</taxon>
        <taxon>Catharanthinae</taxon>
        <taxon>Catharanthus</taxon>
    </lineage>
</organism>
<proteinExistence type="predicted"/>
<comment type="caution">
    <text evidence="1">The sequence shown here is derived from an EMBL/GenBank/DDBJ whole genome shotgun (WGS) entry which is preliminary data.</text>
</comment>
<gene>
    <name evidence="1" type="ORF">M9H77_05156</name>
</gene>
<name>A0ACC0CGI9_CATRO</name>
<protein>
    <submittedName>
        <fullName evidence="1">Uncharacterized protein</fullName>
    </submittedName>
</protein>
<accession>A0ACC0CGI9</accession>
<evidence type="ECO:0000313" key="1">
    <source>
        <dbReference type="EMBL" id="KAI5683928.1"/>
    </source>
</evidence>